<reference evidence="4" key="1">
    <citation type="submission" date="2020-10" db="EMBL/GenBank/DDBJ databases">
        <title>Phylogeny of dyella-like bacteria.</title>
        <authorList>
            <person name="Fu J."/>
        </authorList>
    </citation>
    <scope>NUCLEOTIDE SEQUENCE</scope>
    <source>
        <strain evidence="4">DHOC52</strain>
    </source>
</reference>
<dbReference type="InterPro" id="IPR047629">
    <property type="entry name" value="IS1182_transpos"/>
</dbReference>
<dbReference type="InterPro" id="IPR002559">
    <property type="entry name" value="Transposase_11"/>
</dbReference>
<evidence type="ECO:0000256" key="1">
    <source>
        <dbReference type="SAM" id="Coils"/>
    </source>
</evidence>
<feature type="coiled-coil region" evidence="1">
    <location>
        <begin position="145"/>
        <end position="201"/>
    </location>
</feature>
<dbReference type="PANTHER" id="PTHR33408">
    <property type="entry name" value="TRANSPOSASE"/>
    <property type="match status" value="1"/>
</dbReference>
<dbReference type="PANTHER" id="PTHR33408:SF2">
    <property type="entry name" value="TRANSPOSASE DDE DOMAIN-CONTAINING PROTEIN"/>
    <property type="match status" value="1"/>
</dbReference>
<feature type="domain" description="Transposase InsH N-terminal" evidence="3">
    <location>
        <begin position="5"/>
        <end position="98"/>
    </location>
</feature>
<evidence type="ECO:0000313" key="5">
    <source>
        <dbReference type="Proteomes" id="UP001430149"/>
    </source>
</evidence>
<gene>
    <name evidence="4" type="ORF">ISP19_00065</name>
</gene>
<dbReference type="NCBIfam" id="NF033551">
    <property type="entry name" value="transpos_IS1182"/>
    <property type="match status" value="1"/>
</dbReference>
<protein>
    <submittedName>
        <fullName evidence="4">IS1182 family transposase</fullName>
    </submittedName>
</protein>
<dbReference type="Pfam" id="PF01609">
    <property type="entry name" value="DDE_Tnp_1"/>
    <property type="match status" value="1"/>
</dbReference>
<proteinExistence type="predicted"/>
<feature type="non-terminal residue" evidence="4">
    <location>
        <position position="1"/>
    </location>
</feature>
<dbReference type="EMBL" id="JADIKE010000012">
    <property type="protein sequence ID" value="MBM7123755.1"/>
    <property type="molecule type" value="Genomic_DNA"/>
</dbReference>
<feature type="domain" description="Transposase IS4-like" evidence="2">
    <location>
        <begin position="222"/>
        <end position="446"/>
    </location>
</feature>
<dbReference type="RefSeq" id="WP_204678186.1">
    <property type="nucleotide sequence ID" value="NZ_JADIKE010000012.1"/>
</dbReference>
<dbReference type="Proteomes" id="UP001430149">
    <property type="component" value="Unassembled WGS sequence"/>
</dbReference>
<comment type="caution">
    <text evidence="4">The sequence shown here is derived from an EMBL/GenBank/DDBJ whole genome shotgun (WGS) entry which is preliminary data.</text>
</comment>
<feature type="non-terminal residue" evidence="4">
    <location>
        <position position="452"/>
    </location>
</feature>
<keyword evidence="1" id="KW-0175">Coiled coil</keyword>
<sequence length="452" mass="51566">LFPERLEDYINEDNPVRVIDVFVEELDLGTLGFESVEPASTGRPRYHPATLLKIYIYGYLNRVPSSRRLERETQRNIELIWLTGRCTPDFKTLADFRKDNGAAIGRVCSQFVLLCRHMQLFTDAVAAIDGSKFKAVNSRDRNLSEAKLKARMQQLEASVARYLDELDRADREPGQLPEARVAHLQRKIATVREHMQQLTALGEAMRQAQDHQLSMTDPDARSMATHGRGSGIVGYNVQMAVEASNHLIVAHEVTNEGHDRHRLASTANAAKKAMACDALTVIADRGYYKGEQILACEQNDVTPLVPKTQTSSSTAAGRFDKRDFHYDTLRDSYRCPANEEAPRRMTTIEDDLTIQVYWSSACPTCPIRRACTTSTYRRIRRWEHEAVLETMQRRLDHHPEAMRVRRQTVEHVFGTLKAWMGSTHFLMRTLPKVATEMSLYVLAYNMKRAIKI</sequence>
<dbReference type="InterPro" id="IPR008490">
    <property type="entry name" value="Transposase_InsH_N"/>
</dbReference>
<accession>A0ABS2JY74</accession>
<keyword evidence="5" id="KW-1185">Reference proteome</keyword>
<evidence type="ECO:0000313" key="4">
    <source>
        <dbReference type="EMBL" id="MBM7123755.1"/>
    </source>
</evidence>
<organism evidence="4 5">
    <name type="scientific">Dyella flava</name>
    <dbReference type="NCBI Taxonomy" id="1920170"/>
    <lineage>
        <taxon>Bacteria</taxon>
        <taxon>Pseudomonadati</taxon>
        <taxon>Pseudomonadota</taxon>
        <taxon>Gammaproteobacteria</taxon>
        <taxon>Lysobacterales</taxon>
        <taxon>Rhodanobacteraceae</taxon>
        <taxon>Dyella</taxon>
    </lineage>
</organism>
<dbReference type="Pfam" id="PF05598">
    <property type="entry name" value="DUF772"/>
    <property type="match status" value="1"/>
</dbReference>
<evidence type="ECO:0000259" key="3">
    <source>
        <dbReference type="Pfam" id="PF05598"/>
    </source>
</evidence>
<evidence type="ECO:0000259" key="2">
    <source>
        <dbReference type="Pfam" id="PF01609"/>
    </source>
</evidence>
<name>A0ABS2JY74_9GAMM</name>